<evidence type="ECO:0000256" key="1">
    <source>
        <dbReference type="SAM" id="Phobius"/>
    </source>
</evidence>
<dbReference type="InterPro" id="IPR052367">
    <property type="entry name" value="Thiosulfate_ST/Rhodanese-like"/>
</dbReference>
<dbReference type="InterPro" id="IPR001307">
    <property type="entry name" value="Thiosulphate_STrfase_CS"/>
</dbReference>
<keyword evidence="1" id="KW-0812">Transmembrane</keyword>
<sequence length="172" mass="18909">MKASELHARMERSDVELLDVRTELEFNQGHLPGARNIPLDRLQADGSFTPENAARPLCIICQSGKRAEKALAHLQSACGIESCILEGGMNAWQESGRPVQKNRGTHGITLIRQVQMIIGAANLLGLVLAWQISFWWLLLPAMTSLGLLMAGLTGFCGLAVLLSKMPWNRIEH</sequence>
<organism evidence="3 4">
    <name type="scientific">Akkermansia glycaniphila</name>
    <dbReference type="NCBI Taxonomy" id="1679444"/>
    <lineage>
        <taxon>Bacteria</taxon>
        <taxon>Pseudomonadati</taxon>
        <taxon>Verrucomicrobiota</taxon>
        <taxon>Verrucomicrobiia</taxon>
        <taxon>Verrucomicrobiales</taxon>
        <taxon>Akkermansiaceae</taxon>
        <taxon>Akkermansia</taxon>
    </lineage>
</organism>
<reference evidence="4" key="1">
    <citation type="submission" date="2016-09" db="EMBL/GenBank/DDBJ databases">
        <authorList>
            <person name="Koehorst J."/>
        </authorList>
    </citation>
    <scope>NUCLEOTIDE SEQUENCE [LARGE SCALE GENOMIC DNA]</scope>
</reference>
<feature type="transmembrane region" description="Helical" evidence="1">
    <location>
        <begin position="116"/>
        <end position="138"/>
    </location>
</feature>
<name>A0A1H6LJ04_9BACT</name>
<dbReference type="STRING" id="1679444.PYTT_1183"/>
<proteinExistence type="predicted"/>
<keyword evidence="1" id="KW-0472">Membrane</keyword>
<keyword evidence="1" id="KW-1133">Transmembrane helix</keyword>
<dbReference type="InterPro" id="IPR036873">
    <property type="entry name" value="Rhodanese-like_dom_sf"/>
</dbReference>
<feature type="transmembrane region" description="Helical" evidence="1">
    <location>
        <begin position="144"/>
        <end position="162"/>
    </location>
</feature>
<dbReference type="CDD" id="cd00158">
    <property type="entry name" value="RHOD"/>
    <property type="match status" value="1"/>
</dbReference>
<keyword evidence="4" id="KW-1185">Reference proteome</keyword>
<dbReference type="Gene3D" id="6.10.140.1340">
    <property type="match status" value="1"/>
</dbReference>
<dbReference type="PANTHER" id="PTHR45431">
    <property type="entry name" value="RHODANESE-LIKE DOMAIN-CONTAINING PROTEIN 15, CHLOROPLASTIC"/>
    <property type="match status" value="1"/>
</dbReference>
<feature type="domain" description="Rhodanese" evidence="2">
    <location>
        <begin position="11"/>
        <end position="101"/>
    </location>
</feature>
<accession>A0A1H6LJ04</accession>
<dbReference type="PANTHER" id="PTHR45431:SF3">
    <property type="entry name" value="RHODANESE-LIKE DOMAIN-CONTAINING PROTEIN 15, CHLOROPLASTIC"/>
    <property type="match status" value="1"/>
</dbReference>
<gene>
    <name evidence="3" type="ORF">PYTT_1183</name>
</gene>
<dbReference type="SMART" id="SM00450">
    <property type="entry name" value="RHOD"/>
    <property type="match status" value="1"/>
</dbReference>
<dbReference type="KEGG" id="agl:PYTT_1183"/>
<evidence type="ECO:0000313" key="4">
    <source>
        <dbReference type="Proteomes" id="UP000176204"/>
    </source>
</evidence>
<dbReference type="Gene3D" id="3.40.250.10">
    <property type="entry name" value="Rhodanese-like domain"/>
    <property type="match status" value="1"/>
</dbReference>
<dbReference type="Proteomes" id="UP000176204">
    <property type="component" value="Chromosome I"/>
</dbReference>
<dbReference type="EMBL" id="LT629973">
    <property type="protein sequence ID" value="SEH84749.1"/>
    <property type="molecule type" value="Genomic_DNA"/>
</dbReference>
<dbReference type="SUPFAM" id="SSF52821">
    <property type="entry name" value="Rhodanese/Cell cycle control phosphatase"/>
    <property type="match status" value="1"/>
</dbReference>
<dbReference type="RefSeq" id="WP_083076783.1">
    <property type="nucleotide sequence ID" value="NZ_LIGX01000026.1"/>
</dbReference>
<evidence type="ECO:0000259" key="2">
    <source>
        <dbReference type="PROSITE" id="PS50206"/>
    </source>
</evidence>
<protein>
    <submittedName>
        <fullName evidence="3">Rhodanese signature 1</fullName>
    </submittedName>
</protein>
<dbReference type="PROSITE" id="PS50206">
    <property type="entry name" value="RHODANESE_3"/>
    <property type="match status" value="1"/>
</dbReference>
<dbReference type="Pfam" id="PF00581">
    <property type="entry name" value="Rhodanese"/>
    <property type="match status" value="1"/>
</dbReference>
<dbReference type="GO" id="GO:0004792">
    <property type="term" value="F:thiosulfate-cyanide sulfurtransferase activity"/>
    <property type="evidence" value="ECO:0007669"/>
    <property type="project" value="InterPro"/>
</dbReference>
<evidence type="ECO:0000313" key="3">
    <source>
        <dbReference type="EMBL" id="SEH84749.1"/>
    </source>
</evidence>
<dbReference type="InterPro" id="IPR001763">
    <property type="entry name" value="Rhodanese-like_dom"/>
</dbReference>
<dbReference type="PROSITE" id="PS00380">
    <property type="entry name" value="RHODANESE_1"/>
    <property type="match status" value="1"/>
</dbReference>
<dbReference type="OrthoDB" id="9800872at2"/>
<dbReference type="AlphaFoldDB" id="A0A1H6LJ04"/>